<dbReference type="PROSITE" id="PS01031">
    <property type="entry name" value="SHSP"/>
    <property type="match status" value="1"/>
</dbReference>
<dbReference type="CDD" id="cd06464">
    <property type="entry name" value="ACD_sHsps-like"/>
    <property type="match status" value="1"/>
</dbReference>
<evidence type="ECO:0000256" key="2">
    <source>
        <dbReference type="RuleBase" id="RU003616"/>
    </source>
</evidence>
<reference evidence="4 5" key="1">
    <citation type="submission" date="2016-10" db="EMBL/GenBank/DDBJ databases">
        <authorList>
            <person name="de Groot N.N."/>
        </authorList>
    </citation>
    <scope>NUCLEOTIDE SEQUENCE [LARGE SCALE GENOMIC DNA]</scope>
    <source>
        <strain evidence="4 5">CGMCC 1.9156</strain>
    </source>
</reference>
<name>A0A1I2JFX9_9BACT</name>
<dbReference type="Gene3D" id="2.60.40.790">
    <property type="match status" value="1"/>
</dbReference>
<gene>
    <name evidence="4" type="ORF">SAMN05216283_108167</name>
</gene>
<accession>A0A1I2JFX9</accession>
<keyword evidence="5" id="KW-1185">Reference proteome</keyword>
<proteinExistence type="inferred from homology"/>
<dbReference type="InterPro" id="IPR008978">
    <property type="entry name" value="HSP20-like_chaperone"/>
</dbReference>
<dbReference type="RefSeq" id="WP_139218297.1">
    <property type="nucleotide sequence ID" value="NZ_FONW01000008.1"/>
</dbReference>
<dbReference type="SUPFAM" id="SSF49764">
    <property type="entry name" value="HSP20-like chaperones"/>
    <property type="match status" value="1"/>
</dbReference>
<feature type="domain" description="SHSP" evidence="3">
    <location>
        <begin position="34"/>
        <end position="152"/>
    </location>
</feature>
<dbReference type="InterPro" id="IPR031107">
    <property type="entry name" value="Small_HSP"/>
</dbReference>
<evidence type="ECO:0000256" key="1">
    <source>
        <dbReference type="PROSITE-ProRule" id="PRU00285"/>
    </source>
</evidence>
<dbReference type="EMBL" id="FONW01000008">
    <property type="protein sequence ID" value="SFF52998.1"/>
    <property type="molecule type" value="Genomic_DNA"/>
</dbReference>
<protein>
    <submittedName>
        <fullName evidence="4">HSP20 family protein</fullName>
    </submittedName>
</protein>
<dbReference type="Pfam" id="PF00011">
    <property type="entry name" value="HSP20"/>
    <property type="match status" value="1"/>
</dbReference>
<organism evidence="4 5">
    <name type="scientific">Sunxiuqinia elliptica</name>
    <dbReference type="NCBI Taxonomy" id="655355"/>
    <lineage>
        <taxon>Bacteria</taxon>
        <taxon>Pseudomonadati</taxon>
        <taxon>Bacteroidota</taxon>
        <taxon>Bacteroidia</taxon>
        <taxon>Marinilabiliales</taxon>
        <taxon>Prolixibacteraceae</taxon>
        <taxon>Sunxiuqinia</taxon>
    </lineage>
</organism>
<sequence length="152" mass="17712">MKLVNVNRPVYRVNPVDALLKDFFNTNGVNDRYDKEELVNQPSTNLFETETSVVLELLVPGYSKEEIKLQVENNQLIVKSESLENESEDQKEAPEYKYSRVEFEKVKLEKRFRLSDKLDQEQIQAEVKNGILRITLAKKKEAIPVKREIEIG</sequence>
<dbReference type="InterPro" id="IPR002068">
    <property type="entry name" value="A-crystallin/Hsp20_dom"/>
</dbReference>
<evidence type="ECO:0000313" key="5">
    <source>
        <dbReference type="Proteomes" id="UP000198964"/>
    </source>
</evidence>
<dbReference type="STRING" id="655355.SAMN05216283_108167"/>
<dbReference type="AlphaFoldDB" id="A0A1I2JFX9"/>
<evidence type="ECO:0000313" key="4">
    <source>
        <dbReference type="EMBL" id="SFF52998.1"/>
    </source>
</evidence>
<evidence type="ECO:0000259" key="3">
    <source>
        <dbReference type="PROSITE" id="PS01031"/>
    </source>
</evidence>
<dbReference type="PANTHER" id="PTHR11527">
    <property type="entry name" value="HEAT-SHOCK PROTEIN 20 FAMILY MEMBER"/>
    <property type="match status" value="1"/>
</dbReference>
<comment type="similarity">
    <text evidence="1 2">Belongs to the small heat shock protein (HSP20) family.</text>
</comment>
<dbReference type="Proteomes" id="UP000198964">
    <property type="component" value="Unassembled WGS sequence"/>
</dbReference>